<evidence type="ECO:0000256" key="4">
    <source>
        <dbReference type="RuleBase" id="RU003719"/>
    </source>
</evidence>
<evidence type="ECO:0000256" key="1">
    <source>
        <dbReference type="ARBA" id="ARBA00005854"/>
    </source>
</evidence>
<keyword evidence="2 4" id="KW-0560">Oxidoreductase</keyword>
<evidence type="ECO:0000313" key="7">
    <source>
        <dbReference type="EMBL" id="KAF2098008.1"/>
    </source>
</evidence>
<reference evidence="7" key="1">
    <citation type="journal article" date="2020" name="Stud. Mycol.">
        <title>101 Dothideomycetes genomes: a test case for predicting lifestyles and emergence of pathogens.</title>
        <authorList>
            <person name="Haridas S."/>
            <person name="Albert R."/>
            <person name="Binder M."/>
            <person name="Bloem J."/>
            <person name="Labutti K."/>
            <person name="Salamov A."/>
            <person name="Andreopoulos B."/>
            <person name="Baker S."/>
            <person name="Barry K."/>
            <person name="Bills G."/>
            <person name="Bluhm B."/>
            <person name="Cannon C."/>
            <person name="Castanera R."/>
            <person name="Culley D."/>
            <person name="Daum C."/>
            <person name="Ezra D."/>
            <person name="Gonzalez J."/>
            <person name="Henrissat B."/>
            <person name="Kuo A."/>
            <person name="Liang C."/>
            <person name="Lipzen A."/>
            <person name="Lutzoni F."/>
            <person name="Magnuson J."/>
            <person name="Mondo S."/>
            <person name="Nolan M."/>
            <person name="Ohm R."/>
            <person name="Pangilinan J."/>
            <person name="Park H.-J."/>
            <person name="Ramirez L."/>
            <person name="Alfaro M."/>
            <person name="Sun H."/>
            <person name="Tritt A."/>
            <person name="Yoshinaga Y."/>
            <person name="Zwiers L.-H."/>
            <person name="Turgeon B."/>
            <person name="Goodwin S."/>
            <person name="Spatafora J."/>
            <person name="Crous P."/>
            <person name="Grigoriev I."/>
        </authorList>
    </citation>
    <scope>NUCLEOTIDE SEQUENCE</scope>
    <source>
        <strain evidence="7">CBS 133067</strain>
    </source>
</reference>
<gene>
    <name evidence="7" type="ORF">NA57DRAFT_76807</name>
</gene>
<feature type="domain" description="D-isomer specific 2-hydroxyacid dehydrogenase NAD-binding" evidence="6">
    <location>
        <begin position="119"/>
        <end position="302"/>
    </location>
</feature>
<organism evidence="7 8">
    <name type="scientific">Rhizodiscina lignyota</name>
    <dbReference type="NCBI Taxonomy" id="1504668"/>
    <lineage>
        <taxon>Eukaryota</taxon>
        <taxon>Fungi</taxon>
        <taxon>Dikarya</taxon>
        <taxon>Ascomycota</taxon>
        <taxon>Pezizomycotina</taxon>
        <taxon>Dothideomycetes</taxon>
        <taxon>Pleosporomycetidae</taxon>
        <taxon>Aulographales</taxon>
        <taxon>Rhizodiscinaceae</taxon>
        <taxon>Rhizodiscina</taxon>
    </lineage>
</organism>
<dbReference type="Proteomes" id="UP000799772">
    <property type="component" value="Unassembled WGS sequence"/>
</dbReference>
<dbReference type="SUPFAM" id="SSF51735">
    <property type="entry name" value="NAD(P)-binding Rossmann-fold domains"/>
    <property type="match status" value="1"/>
</dbReference>
<dbReference type="PANTHER" id="PTHR43761">
    <property type="entry name" value="D-ISOMER SPECIFIC 2-HYDROXYACID DEHYDROGENASE FAMILY PROTEIN (AFU_ORTHOLOGUE AFUA_1G13630)"/>
    <property type="match status" value="1"/>
</dbReference>
<dbReference type="GO" id="GO:0051287">
    <property type="term" value="F:NAD binding"/>
    <property type="evidence" value="ECO:0007669"/>
    <property type="project" value="InterPro"/>
</dbReference>
<evidence type="ECO:0000256" key="2">
    <source>
        <dbReference type="ARBA" id="ARBA00023002"/>
    </source>
</evidence>
<sequence>MSSRQTHFKIVALETKFVPIPVIPFPTGYTYDLIEHSNTSADEIVSRIIDADIVIVTIARLTADILSPSATPKLKMIQVIGSGTDGVNLQACKARGVTVCSLVNGNAQSVAEHAVAGYFACRRGFGPSSEALRRGEWASTGMLARTLNDGDGMPPLTCREETVAMIGFGAIGERVSTLLGSLGMKIVVAERKGQDSIRNGRISFHQAIETASVVVLCLPRSSETLNLISVAEFKAMRRHALLINVSRGGIVDEAALLAALRDKQIAGAATDVFLTEPAEPSNSELLKPETRDLNLVVTPHIAWYAQETFKTFQEMIIENVVGWCVGKPKRVVV</sequence>
<dbReference type="GO" id="GO:0016616">
    <property type="term" value="F:oxidoreductase activity, acting on the CH-OH group of donors, NAD or NADP as acceptor"/>
    <property type="evidence" value="ECO:0007669"/>
    <property type="project" value="InterPro"/>
</dbReference>
<comment type="caution">
    <text evidence="7">The sequence shown here is derived from an EMBL/GenBank/DDBJ whole genome shotgun (WGS) entry which is preliminary data.</text>
</comment>
<evidence type="ECO:0000313" key="8">
    <source>
        <dbReference type="Proteomes" id="UP000799772"/>
    </source>
</evidence>
<feature type="domain" description="D-isomer specific 2-hydroxyacid dehydrogenase catalytic" evidence="5">
    <location>
        <begin position="35"/>
        <end position="332"/>
    </location>
</feature>
<dbReference type="Pfam" id="PF00389">
    <property type="entry name" value="2-Hacid_dh"/>
    <property type="match status" value="1"/>
</dbReference>
<comment type="similarity">
    <text evidence="1 4">Belongs to the D-isomer specific 2-hydroxyacid dehydrogenase family.</text>
</comment>
<dbReference type="Pfam" id="PF02826">
    <property type="entry name" value="2-Hacid_dh_C"/>
    <property type="match status" value="1"/>
</dbReference>
<accession>A0A9P4M5F4</accession>
<dbReference type="AlphaFoldDB" id="A0A9P4M5F4"/>
<dbReference type="OrthoDB" id="298012at2759"/>
<dbReference type="InterPro" id="IPR006139">
    <property type="entry name" value="D-isomer_2_OHA_DH_cat_dom"/>
</dbReference>
<dbReference type="InterPro" id="IPR006140">
    <property type="entry name" value="D-isomer_DH_NAD-bd"/>
</dbReference>
<dbReference type="Gene3D" id="3.40.50.720">
    <property type="entry name" value="NAD(P)-binding Rossmann-like Domain"/>
    <property type="match status" value="2"/>
</dbReference>
<protein>
    <submittedName>
        <fullName evidence="7">Glycerate dehydrogenase</fullName>
    </submittedName>
</protein>
<dbReference type="InterPro" id="IPR036291">
    <property type="entry name" value="NAD(P)-bd_dom_sf"/>
</dbReference>
<dbReference type="EMBL" id="ML978127">
    <property type="protein sequence ID" value="KAF2098008.1"/>
    <property type="molecule type" value="Genomic_DNA"/>
</dbReference>
<dbReference type="PANTHER" id="PTHR43761:SF1">
    <property type="entry name" value="D-ISOMER SPECIFIC 2-HYDROXYACID DEHYDROGENASE CATALYTIC DOMAIN-CONTAINING PROTEIN-RELATED"/>
    <property type="match status" value="1"/>
</dbReference>
<evidence type="ECO:0000259" key="5">
    <source>
        <dbReference type="Pfam" id="PF00389"/>
    </source>
</evidence>
<proteinExistence type="inferred from homology"/>
<evidence type="ECO:0000256" key="3">
    <source>
        <dbReference type="ARBA" id="ARBA00023027"/>
    </source>
</evidence>
<dbReference type="SUPFAM" id="SSF52283">
    <property type="entry name" value="Formate/glycerate dehydrogenase catalytic domain-like"/>
    <property type="match status" value="1"/>
</dbReference>
<name>A0A9P4M5F4_9PEZI</name>
<evidence type="ECO:0000259" key="6">
    <source>
        <dbReference type="Pfam" id="PF02826"/>
    </source>
</evidence>
<keyword evidence="3" id="KW-0520">NAD</keyword>
<dbReference type="InterPro" id="IPR050418">
    <property type="entry name" value="D-iso_2-hydroxyacid_DH_PdxB"/>
</dbReference>
<dbReference type="CDD" id="cd05198">
    <property type="entry name" value="formate_dh_like"/>
    <property type="match status" value="1"/>
</dbReference>
<keyword evidence="8" id="KW-1185">Reference proteome</keyword>